<dbReference type="InterPro" id="IPR003594">
    <property type="entry name" value="HATPase_dom"/>
</dbReference>
<dbReference type="Gene3D" id="1.10.287.130">
    <property type="match status" value="1"/>
</dbReference>
<evidence type="ECO:0000256" key="5">
    <source>
        <dbReference type="SAM" id="MobiDB-lite"/>
    </source>
</evidence>
<keyword evidence="1 4" id="KW-0597">Phosphoprotein</keyword>
<sequence>MLPSADDYKAHGLYNVELDPDTGLCDPPTGAWLSGFARLVPTPAYPLIEDKDKDHDKHSTTAGDKHSSVGSLAVAVSPYPPCSAEMATVHSASMSSIDDSSSAGPSKKSAFRRTSISAQAGSRVRFHFCPHGDSQSAAYFRRTCQVKALDTVSDIGERPWAAMSVDNSQADDDVPIPESSPPLSETATTTTYRRYQVHLRFLAWWEDDLGLWVILQAEEVHTLEMLSGAWGDVVGHSWPQPYETRVNGGSVGGGSGSSAPDIDTPRATVTTNPLAFVPLDHPVGYGGSVGGSVTNGGGAPFESPKLGPICWADACDLLYQCVACLQALHDRHISLNWCHPKCFAVINGRVVVNRFWHITAMPGFSLPHYLSPALAASTLFTREPLDHSSSNLTEEFVFRHLRYLAPEAAISRRVSHSNDIYGWGVLAYELLTGDTIDGGPDTPDLHEVDLLADVHRHVTNEVTPPAEYLERMVGMGGRDTALDMPPKQLSDIIMRALAKDPEDRYHRLDGLAYDLRKLSQIVRANGDLSKFTVGEVDRMSRFSLPRTTIERQPHRDALDAAFDVLQQDSSQSSIVCVWGQSGTGKTRLVEDWASVLEEANRGRKCLVGRARPDEHVKKPLASFVQIFQSLLDRVLTDPREDAKEWLRKMKAALGSQWMFFAGLLSQDARRLIGDDTQARARSIDWENFLVAFRSWSRRLLQLFATRERPLILVIDDSQWLAADEVEIWRHIIDGSQPLNHVLVISLLRTNEPPAPSNLLSISSTTIEVKRLSEDGVAQFIGTCLNGRVSTSSEAIVSFLYGETGGSPLFLRTLMTTLVKEGVVAFDYDSLQWRFDLVSLQSHLSDTGFDAYLEGVMRRLPADVQQLLILLSRLPSAGFPLRLLAMALDKTPAETDNIAQLAVSAGALTVRNGTVRFTHDRQKMAAYRLIPLAEAGTMHQRLFKFLSLPDLLGDYVFDAVEHALTARDLGTAVAETHVILRLLLDAAQRAASSASFTSAKHYVDHATRIVEETGGIDGWINSHRTMYFRYVRLETEISSVFHEHAVAFDLLEQIKPYCETSLEKISTATLLVRQLIAANKHHVAVERLLETLDEFGYNPENPTSVKLWRPMTAADVEQLSDELVDEPDGEETELTLIMSLIAYAGPTIYITLPERRHNLFILGLSVIKAHGKIHEGSGYILSVHSITNHDAPVQYALMILSKRVARLRPNRFLTSAALIANASQSHRFMPLAQVGEAMEQAFESSFTLGDYEIACYVGALDLAARLFDVTPVAWDIVSRRYELVKAYSTLSHRGLVNIPLQYGECLSRINKFGQPWDLEGSFFGVSELEAISGLALHQGVFHTFTLRLKLMYNAPEAEIRASFKLLEQTVESMEGLIFGHEGLFLLAVAEIRLDLPDHWVSKVTEFFNRYAQYTEDVQDRISFLKALPLLKAETMHQVLEPFEATVQAFDARGNNMLSGWLNYWMSDEIVRRFQSPKLAEGFIRASFEAYHKHEAWGLCQMIQDRWPSNTPDMTLPRRGPAEAFSTDNIMPPLHRPSLSGVSEAHQSSKPTEDTRASETVMSNDNLDTLTLMRSSLALAQEKDSLVLLGTLLRILCQFARCDYAAIGLCDEEDRSILRLKAAGPFQRIVAYDLDISDDASQAVCPATIMLHVARTGIPITKPAKVSRLRSDPFYNERQPRALLCLPIINQGVQSGVILLLSMTSASAALQSEQAREVVSTLATFAYIIHLHHAFARRLKAEVTQRTRELTAALQAKTHFLSQCSHELRSPLAAIMGLTSVLEASPGLSTIQREHLQTILASGQDLLSLISNILDHSKLESNSVLLEHIAFNVRDVVESALDTIAPVAQSKTVELTPLSMFKNDPPGLIGDPFRVKQVLLNLLSNAVKFTPPGGKNRKTARVTVERSWAPLDKARIKIRLTITDTGVGIPPSKLHKLFKSFSQVDESITRSYGGSGLGLVISRDLARLLGGDCTVESEFGKGSTFTFTFIAMRDPAWKPMPLRKFPTEQRCWILSAKDMVWGVLLEEDLKEFNCDPTRFTDDVQLALQKGTANGLNSGQFYDLLLLDTTVLDRDILAQMHKLQPNAQVRLAVTIYDGMVATVATSFFYVSRATQISSDMEKLQIPRDHILARPLKFKSIYETILPAPADGRTKAAKLTRKKFNKNLGKEKPLEVLVVDDSATNIAVCCRILELWGYNNVDSAADGLQAVEAAERKRYDLILLDLQMPVLDGFGALQRIQTSPLAGEPCCVSLSANVDKATQSRCIDAGFFGVLTKPVDIPRLGEILAQVYEVRRGSQATSASITRIGTPAEQQLLSATPQPTP</sequence>
<dbReference type="EMBL" id="CP086714">
    <property type="protein sequence ID" value="WOO78096.1"/>
    <property type="molecule type" value="Genomic_DNA"/>
</dbReference>
<feature type="region of interest" description="Disordered" evidence="5">
    <location>
        <begin position="166"/>
        <end position="187"/>
    </location>
</feature>
<gene>
    <name evidence="8" type="primary">CHK1_1</name>
    <name evidence="8" type="ORF">LOC62_01G001649</name>
</gene>
<dbReference type="CDD" id="cd17546">
    <property type="entry name" value="REC_hyHK_CKI1_RcsC-like"/>
    <property type="match status" value="1"/>
</dbReference>
<feature type="domain" description="Histidine kinase" evidence="6">
    <location>
        <begin position="1761"/>
        <end position="1991"/>
    </location>
</feature>
<feature type="modified residue" description="4-aspartylphosphate" evidence="4">
    <location>
        <position position="2221"/>
    </location>
</feature>
<organism evidence="8 9">
    <name type="scientific">Vanrija pseudolonga</name>
    <dbReference type="NCBI Taxonomy" id="143232"/>
    <lineage>
        <taxon>Eukaryota</taxon>
        <taxon>Fungi</taxon>
        <taxon>Dikarya</taxon>
        <taxon>Basidiomycota</taxon>
        <taxon>Agaricomycotina</taxon>
        <taxon>Tremellomycetes</taxon>
        <taxon>Trichosporonales</taxon>
        <taxon>Trichosporonaceae</taxon>
        <taxon>Vanrija</taxon>
    </lineage>
</organism>
<evidence type="ECO:0000256" key="2">
    <source>
        <dbReference type="ARBA" id="ARBA00022679"/>
    </source>
</evidence>
<dbReference type="InterPro" id="IPR027417">
    <property type="entry name" value="P-loop_NTPase"/>
</dbReference>
<evidence type="ECO:0000256" key="3">
    <source>
        <dbReference type="ARBA" id="ARBA00022777"/>
    </source>
</evidence>
<dbReference type="SMART" id="SM00065">
    <property type="entry name" value="GAF"/>
    <property type="match status" value="1"/>
</dbReference>
<dbReference type="GO" id="GO:0000155">
    <property type="term" value="F:phosphorelay sensor kinase activity"/>
    <property type="evidence" value="ECO:0007669"/>
    <property type="project" value="InterPro"/>
</dbReference>
<proteinExistence type="predicted"/>
<dbReference type="Pfam" id="PF13191">
    <property type="entry name" value="AAA_16"/>
    <property type="match status" value="1"/>
</dbReference>
<evidence type="ECO:0000259" key="6">
    <source>
        <dbReference type="PROSITE" id="PS50109"/>
    </source>
</evidence>
<dbReference type="Proteomes" id="UP000827549">
    <property type="component" value="Chromosome 1"/>
</dbReference>
<reference evidence="8" key="1">
    <citation type="submission" date="2023-10" db="EMBL/GenBank/DDBJ databases">
        <authorList>
            <person name="Noh H."/>
        </authorList>
    </citation>
    <scope>NUCLEOTIDE SEQUENCE</scope>
    <source>
        <strain evidence="8">DUCC4014</strain>
    </source>
</reference>
<dbReference type="InterPro" id="IPR003018">
    <property type="entry name" value="GAF"/>
</dbReference>
<evidence type="ECO:0000313" key="9">
    <source>
        <dbReference type="Proteomes" id="UP000827549"/>
    </source>
</evidence>
<dbReference type="InterPro" id="IPR011009">
    <property type="entry name" value="Kinase-like_dom_sf"/>
</dbReference>
<dbReference type="Pfam" id="PF01590">
    <property type="entry name" value="GAF"/>
    <property type="match status" value="1"/>
</dbReference>
<dbReference type="CDD" id="cd16922">
    <property type="entry name" value="HATPase_EvgS-ArcB-TorS-like"/>
    <property type="match status" value="1"/>
</dbReference>
<dbReference type="GeneID" id="87804904"/>
<dbReference type="SUPFAM" id="SSF56112">
    <property type="entry name" value="Protein kinase-like (PK-like)"/>
    <property type="match status" value="1"/>
</dbReference>
<dbReference type="SMART" id="SM00387">
    <property type="entry name" value="HATPase_c"/>
    <property type="match status" value="1"/>
</dbReference>
<keyword evidence="3 8" id="KW-0418">Kinase</keyword>
<dbReference type="InterPro" id="IPR011006">
    <property type="entry name" value="CheY-like_superfamily"/>
</dbReference>
<dbReference type="PROSITE" id="PS50109">
    <property type="entry name" value="HIS_KIN"/>
    <property type="match status" value="1"/>
</dbReference>
<dbReference type="SUPFAM" id="SSF52540">
    <property type="entry name" value="P-loop containing nucleoside triphosphate hydrolases"/>
    <property type="match status" value="1"/>
</dbReference>
<feature type="domain" description="Response regulatory" evidence="7">
    <location>
        <begin position="2171"/>
        <end position="2288"/>
    </location>
</feature>
<dbReference type="Pfam" id="PF02518">
    <property type="entry name" value="HATPase_c"/>
    <property type="match status" value="1"/>
</dbReference>
<evidence type="ECO:0000256" key="4">
    <source>
        <dbReference type="PROSITE-ProRule" id="PRU00169"/>
    </source>
</evidence>
<evidence type="ECO:0000313" key="8">
    <source>
        <dbReference type="EMBL" id="WOO78096.1"/>
    </source>
</evidence>
<evidence type="ECO:0000256" key="1">
    <source>
        <dbReference type="ARBA" id="ARBA00022553"/>
    </source>
</evidence>
<dbReference type="InterPro" id="IPR004358">
    <property type="entry name" value="Sig_transdc_His_kin-like_C"/>
</dbReference>
<dbReference type="Pfam" id="PF00512">
    <property type="entry name" value="HisKA"/>
    <property type="match status" value="1"/>
</dbReference>
<dbReference type="SUPFAM" id="SSF55781">
    <property type="entry name" value="GAF domain-like"/>
    <property type="match status" value="1"/>
</dbReference>
<dbReference type="SMART" id="SM00388">
    <property type="entry name" value="HisKA"/>
    <property type="match status" value="1"/>
</dbReference>
<keyword evidence="9" id="KW-1185">Reference proteome</keyword>
<feature type="region of interest" description="Disordered" evidence="5">
    <location>
        <begin position="1534"/>
        <end position="1559"/>
    </location>
</feature>
<dbReference type="InterPro" id="IPR036890">
    <property type="entry name" value="HATPase_C_sf"/>
</dbReference>
<dbReference type="CDD" id="cd00082">
    <property type="entry name" value="HisKA"/>
    <property type="match status" value="1"/>
</dbReference>
<dbReference type="PANTHER" id="PTHR45339">
    <property type="entry name" value="HYBRID SIGNAL TRANSDUCTION HISTIDINE KINASE J"/>
    <property type="match status" value="1"/>
</dbReference>
<dbReference type="PROSITE" id="PS50110">
    <property type="entry name" value="RESPONSE_REGULATORY"/>
    <property type="match status" value="1"/>
</dbReference>
<dbReference type="PANTHER" id="PTHR45339:SF5">
    <property type="entry name" value="HISTIDINE KINASE"/>
    <property type="match status" value="1"/>
</dbReference>
<dbReference type="InterPro" id="IPR005467">
    <property type="entry name" value="His_kinase_dom"/>
</dbReference>
<protein>
    <submittedName>
        <fullName evidence="8">Histidine protein kinase 1</fullName>
    </submittedName>
</protein>
<dbReference type="RefSeq" id="XP_062624128.1">
    <property type="nucleotide sequence ID" value="XM_062768144.1"/>
</dbReference>
<dbReference type="Pfam" id="PF00072">
    <property type="entry name" value="Response_reg"/>
    <property type="match status" value="1"/>
</dbReference>
<feature type="compositionally biased region" description="Basic and acidic residues" evidence="5">
    <location>
        <begin position="48"/>
        <end position="67"/>
    </location>
</feature>
<accession>A0AAF0Y5F3</accession>
<dbReference type="Gene3D" id="3.30.450.40">
    <property type="match status" value="1"/>
</dbReference>
<dbReference type="InterPro" id="IPR001789">
    <property type="entry name" value="Sig_transdc_resp-reg_receiver"/>
</dbReference>
<dbReference type="Gene3D" id="3.40.50.300">
    <property type="entry name" value="P-loop containing nucleotide triphosphate hydrolases"/>
    <property type="match status" value="1"/>
</dbReference>
<evidence type="ECO:0000259" key="7">
    <source>
        <dbReference type="PROSITE" id="PS50110"/>
    </source>
</evidence>
<dbReference type="SUPFAM" id="SSF47384">
    <property type="entry name" value="Homodimeric domain of signal transducing histidine kinase"/>
    <property type="match status" value="1"/>
</dbReference>
<dbReference type="FunFam" id="3.30.565.10:FF:000010">
    <property type="entry name" value="Sensor histidine kinase RcsC"/>
    <property type="match status" value="1"/>
</dbReference>
<dbReference type="InterPro" id="IPR029016">
    <property type="entry name" value="GAF-like_dom_sf"/>
</dbReference>
<dbReference type="Gene3D" id="3.40.50.2300">
    <property type="match status" value="1"/>
</dbReference>
<dbReference type="InterPro" id="IPR036097">
    <property type="entry name" value="HisK_dim/P_sf"/>
</dbReference>
<dbReference type="SUPFAM" id="SSF52172">
    <property type="entry name" value="CheY-like"/>
    <property type="match status" value="1"/>
</dbReference>
<dbReference type="PRINTS" id="PR00344">
    <property type="entry name" value="BCTRLSENSOR"/>
</dbReference>
<feature type="region of interest" description="Disordered" evidence="5">
    <location>
        <begin position="48"/>
        <end position="69"/>
    </location>
</feature>
<dbReference type="InterPro" id="IPR041664">
    <property type="entry name" value="AAA_16"/>
</dbReference>
<keyword evidence="2" id="KW-0808">Transferase</keyword>
<name>A0AAF0Y5F3_9TREE</name>
<dbReference type="Gene3D" id="3.30.565.10">
    <property type="entry name" value="Histidine kinase-like ATPase, C-terminal domain"/>
    <property type="match status" value="1"/>
</dbReference>
<dbReference type="SMART" id="SM00448">
    <property type="entry name" value="REC"/>
    <property type="match status" value="1"/>
</dbReference>
<dbReference type="Gene3D" id="1.10.510.10">
    <property type="entry name" value="Transferase(Phosphotransferase) domain 1"/>
    <property type="match status" value="1"/>
</dbReference>
<dbReference type="InterPro" id="IPR003661">
    <property type="entry name" value="HisK_dim/P_dom"/>
</dbReference>
<dbReference type="SUPFAM" id="SSF55874">
    <property type="entry name" value="ATPase domain of HSP90 chaperone/DNA topoisomerase II/histidine kinase"/>
    <property type="match status" value="1"/>
</dbReference>